<organism evidence="2 3">
    <name type="scientific">Liparis tanakae</name>
    <name type="common">Tanaka's snailfish</name>
    <dbReference type="NCBI Taxonomy" id="230148"/>
    <lineage>
        <taxon>Eukaryota</taxon>
        <taxon>Metazoa</taxon>
        <taxon>Chordata</taxon>
        <taxon>Craniata</taxon>
        <taxon>Vertebrata</taxon>
        <taxon>Euteleostomi</taxon>
        <taxon>Actinopterygii</taxon>
        <taxon>Neopterygii</taxon>
        <taxon>Teleostei</taxon>
        <taxon>Neoteleostei</taxon>
        <taxon>Acanthomorphata</taxon>
        <taxon>Eupercaria</taxon>
        <taxon>Perciformes</taxon>
        <taxon>Cottioidei</taxon>
        <taxon>Cottales</taxon>
        <taxon>Liparidae</taxon>
        <taxon>Liparis</taxon>
    </lineage>
</organism>
<proteinExistence type="predicted"/>
<dbReference type="OrthoDB" id="10664390at2759"/>
<gene>
    <name evidence="2" type="ORF">EYF80_017903</name>
</gene>
<evidence type="ECO:0000313" key="3">
    <source>
        <dbReference type="Proteomes" id="UP000314294"/>
    </source>
</evidence>
<comment type="caution">
    <text evidence="2">The sequence shown here is derived from an EMBL/GenBank/DDBJ whole genome shotgun (WGS) entry which is preliminary data.</text>
</comment>
<sequence length="164" mass="17126">MVTKAEGKSAPNFVVCLCHQHPVGTTDVQMMSCGKGIGREGGVIRAREDSGQAEPRSERGERKGGRRGALLCPAFTHLGPFQSSQDVTLQSLEHVEEEEVTICSPGLSSDRISNVGCGTAMQHVTGGPGRGAVQGEEGAAGVGRHEASRLLLIRPGCVTGLHLS</sequence>
<keyword evidence="3" id="KW-1185">Reference proteome</keyword>
<evidence type="ECO:0000313" key="2">
    <source>
        <dbReference type="EMBL" id="TNN71896.1"/>
    </source>
</evidence>
<dbReference type="AlphaFoldDB" id="A0A4Z2I1G0"/>
<dbReference type="Proteomes" id="UP000314294">
    <property type="component" value="Unassembled WGS sequence"/>
</dbReference>
<feature type="region of interest" description="Disordered" evidence="1">
    <location>
        <begin position="47"/>
        <end position="66"/>
    </location>
</feature>
<name>A0A4Z2I1G0_9TELE</name>
<accession>A0A4Z2I1G0</accession>
<reference evidence="2 3" key="1">
    <citation type="submission" date="2019-03" db="EMBL/GenBank/DDBJ databases">
        <title>First draft genome of Liparis tanakae, snailfish: a comprehensive survey of snailfish specific genes.</title>
        <authorList>
            <person name="Kim W."/>
            <person name="Song I."/>
            <person name="Jeong J.-H."/>
            <person name="Kim D."/>
            <person name="Kim S."/>
            <person name="Ryu S."/>
            <person name="Song J.Y."/>
            <person name="Lee S.K."/>
        </authorList>
    </citation>
    <scope>NUCLEOTIDE SEQUENCE [LARGE SCALE GENOMIC DNA]</scope>
    <source>
        <tissue evidence="2">Muscle</tissue>
    </source>
</reference>
<dbReference type="EMBL" id="SRLO01000144">
    <property type="protein sequence ID" value="TNN71896.1"/>
    <property type="molecule type" value="Genomic_DNA"/>
</dbReference>
<evidence type="ECO:0000256" key="1">
    <source>
        <dbReference type="SAM" id="MobiDB-lite"/>
    </source>
</evidence>
<feature type="compositionally biased region" description="Basic and acidic residues" evidence="1">
    <location>
        <begin position="47"/>
        <end position="63"/>
    </location>
</feature>
<protein>
    <submittedName>
        <fullName evidence="2">Uncharacterized protein</fullName>
    </submittedName>
</protein>